<comment type="caution">
    <text evidence="2">The sequence shown here is derived from an EMBL/GenBank/DDBJ whole genome shotgun (WGS) entry which is preliminary data.</text>
</comment>
<evidence type="ECO:0000313" key="3">
    <source>
        <dbReference type="Proteomes" id="UP001464891"/>
    </source>
</evidence>
<evidence type="ECO:0000313" key="2">
    <source>
        <dbReference type="EMBL" id="MEP0817403.1"/>
    </source>
</evidence>
<reference evidence="2 3" key="1">
    <citation type="submission" date="2022-04" db="EMBL/GenBank/DDBJ databases">
        <title>Positive selection, recombination, and allopatry shape intraspecific diversity of widespread and dominant cyanobacteria.</title>
        <authorList>
            <person name="Wei J."/>
            <person name="Shu W."/>
            <person name="Hu C."/>
        </authorList>
    </citation>
    <scope>NUCLEOTIDE SEQUENCE [LARGE SCALE GENOMIC DNA]</scope>
    <source>
        <strain evidence="2 3">GB2-A4</strain>
    </source>
</reference>
<name>A0ABV0J818_9CYAN</name>
<dbReference type="InterPro" id="IPR021787">
    <property type="entry name" value="DUF3352"/>
</dbReference>
<feature type="region of interest" description="Disordered" evidence="1">
    <location>
        <begin position="179"/>
        <end position="207"/>
    </location>
</feature>
<keyword evidence="3" id="KW-1185">Reference proteome</keyword>
<dbReference type="Pfam" id="PF11832">
    <property type="entry name" value="DUF3352"/>
    <property type="match status" value="1"/>
</dbReference>
<organism evidence="2 3">
    <name type="scientific">Trichocoleus desertorum GB2-A4</name>
    <dbReference type="NCBI Taxonomy" id="2933944"/>
    <lineage>
        <taxon>Bacteria</taxon>
        <taxon>Bacillati</taxon>
        <taxon>Cyanobacteriota</taxon>
        <taxon>Cyanophyceae</taxon>
        <taxon>Leptolyngbyales</taxon>
        <taxon>Trichocoleusaceae</taxon>
        <taxon>Trichocoleus</taxon>
    </lineage>
</organism>
<dbReference type="Proteomes" id="UP001464891">
    <property type="component" value="Unassembled WGS sequence"/>
</dbReference>
<gene>
    <name evidence="2" type="ORF">NC998_09880</name>
</gene>
<accession>A0ABV0J818</accession>
<dbReference type="RefSeq" id="WP_190438470.1">
    <property type="nucleotide sequence ID" value="NZ_JAMPKM010000004.1"/>
</dbReference>
<sequence>MKLRSFFSVLVASVLVLLLVGASGFYWLTARSPLALLRGGSTDGPAAAMFVPKQAPAVVSLLVNPERLEAFRQVIAAPGARRQSRAEVEQLKQSLLANTGLDYKQDVEPWLGDEITLALTSPDVDRDAQTGQQPGYLLAIATQNPERSREFLQLFWQKRVAAGTKLMFEQYKGVKLISSQPEPAVDPQKPETKRKKNKQQEPDAVLTAEPATTLATAVVGDRFVLFANQPKVLRDAINNVQAAELGLGSSPAYQQALQSFKQRQIGLVFLNLPQLAVWSGQGSAADPSTKATNLYESIAIGLGLSRKGLLAETAFLAAPGQTLPAATPALSKPTGALAYIPASSPVVAAGTDLEQFWTQVSDGISGYETLAQLINQPLNNLRNAWQLDLPQDIFSWVKGEYAVALLPRPEQQPDWVFVTERTEAATTAIANLDTLAKDKGFSVGPLTLADRPVSAWTKLGSTPLKAASKTTTEDNSALLANVIAAEVEGVHATVGNYEIFATSVAAMEQALQATKNSLVDSPGFKAAIAALPKDNDGYLYLDWANSRSILEQQLPFLRLVELASQPFWNQLRSLTVTSLGGESGVRRSEVFLNLSATDKA</sequence>
<dbReference type="EMBL" id="JAMPKM010000004">
    <property type="protein sequence ID" value="MEP0817403.1"/>
    <property type="molecule type" value="Genomic_DNA"/>
</dbReference>
<proteinExistence type="predicted"/>
<evidence type="ECO:0000256" key="1">
    <source>
        <dbReference type="SAM" id="MobiDB-lite"/>
    </source>
</evidence>
<protein>
    <submittedName>
        <fullName evidence="2">DUF3352 domain-containing protein</fullName>
    </submittedName>
</protein>